<dbReference type="GO" id="GO:0009055">
    <property type="term" value="F:electron transfer activity"/>
    <property type="evidence" value="ECO:0007669"/>
    <property type="project" value="InterPro"/>
</dbReference>
<dbReference type="EMBL" id="PGGM01000010">
    <property type="protein sequence ID" value="PSH62223.1"/>
    <property type="molecule type" value="Genomic_DNA"/>
</dbReference>
<dbReference type="InterPro" id="IPR009056">
    <property type="entry name" value="Cyt_c-like_dom"/>
</dbReference>
<dbReference type="GO" id="GO:0008641">
    <property type="term" value="F:ubiquitin-like modifier activating enzyme activity"/>
    <property type="evidence" value="ECO:0007669"/>
    <property type="project" value="InterPro"/>
</dbReference>
<comment type="caution">
    <text evidence="5">The sequence shown here is derived from an EMBL/GenBank/DDBJ whole genome shotgun (WGS) entry which is preliminary data.</text>
</comment>
<evidence type="ECO:0000256" key="1">
    <source>
        <dbReference type="ARBA" id="ARBA00022723"/>
    </source>
</evidence>
<dbReference type="SUPFAM" id="SSF69572">
    <property type="entry name" value="Activating enzymes of the ubiquitin-like proteins"/>
    <property type="match status" value="1"/>
</dbReference>
<dbReference type="Pfam" id="PF14457">
    <property type="entry name" value="Prok-E2_A"/>
    <property type="match status" value="1"/>
</dbReference>
<dbReference type="InterPro" id="IPR035985">
    <property type="entry name" value="Ubiquitin-activating_enz"/>
</dbReference>
<evidence type="ECO:0000256" key="2">
    <source>
        <dbReference type="ARBA" id="ARBA00023004"/>
    </source>
</evidence>
<keyword evidence="2 3" id="KW-0408">Iron</keyword>
<proteinExistence type="predicted"/>
<dbReference type="OrthoDB" id="7516877at2"/>
<keyword evidence="3" id="KW-0349">Heme</keyword>
<evidence type="ECO:0000313" key="5">
    <source>
        <dbReference type="EMBL" id="PSH62223.1"/>
    </source>
</evidence>
<sequence>MTDLDEPTSAILRAVRLIRAHSRVVTLEDNLATDLSIVVHIDAGLNNRWRAVGASPNGVRAIEPVTFRFSRHYPADMPDVALRADFDRSHPHLVPGPLTEPPRPCYIDGSPLDLIRLRGPQGLVTQLADWLEKAAATELINPTQGWEPVRRDRFDDFVEADAQALRELIDADGGGAFFFAPFTVISDRELRCYCCHLIERIPLRPDIAPTLSDRYGQIGIGVAVWPRRNFIADRYQPETVTNVSELFERAKTLGLFDSLRTNLGLLQRRLQAAPVKTPVVISVVLLVRRPLDLIGQTSPIEILPYVIEIHGADELSPSSLHPVRLAAHRDTLSPKLLSKISGAAMEDIARWTLLGAGSVGSKLALHLAREGKAPSAIVDNGFLSPHNFARHGLLPRSRFETLNDAKAHALRDAIALMGQTTTSYFTDMLWLGAAADEDQRNKVWPRGTRFLVDATGSPAVTDVLCLPEVIKTRPRAVETSLFGKGRVAYLAVEGDMANPNLQDLAAEAYRLFSGTKALEQTVFPSDGDLISIGQGCSTLTARMSDATLSAPVCAMAMKLSYLLREESCNAYGEIVIGEIAEDLLGQAWQHHKVDPLVILAGENNATPFVRMSRRVVQIIDQTISSYQDVETGGVLVGRFNETTNSFQVVDVIPAPPDSQFKVDLFLLGIKGLTDVLQGYIARSHGTLYPVGTWHNHLADSAASRTDLATGVQLAFGQTFPAVLIIRTPDRFHGLVTEAIGDEAETAKVTVSTISERAG</sequence>
<keyword evidence="1 3" id="KW-0479">Metal-binding</keyword>
<dbReference type="PROSITE" id="PS51007">
    <property type="entry name" value="CYTC"/>
    <property type="match status" value="1"/>
</dbReference>
<gene>
    <name evidence="5" type="ORF">CU103_20605</name>
</gene>
<reference evidence="6" key="1">
    <citation type="submission" date="2017-11" db="EMBL/GenBank/DDBJ databases">
        <authorList>
            <person name="Kuznetsova I."/>
            <person name="Sazanova A."/>
            <person name="Chirak E."/>
            <person name="Safronova V."/>
            <person name="Willems A."/>
        </authorList>
    </citation>
    <scope>NUCLEOTIDE SEQUENCE [LARGE SCALE GENOMIC DNA]</scope>
    <source>
        <strain evidence="6">CCBAU 03422</strain>
    </source>
</reference>
<dbReference type="InterPro" id="IPR032865">
    <property type="entry name" value="Prok-E2_A"/>
</dbReference>
<dbReference type="GO" id="GO:0046872">
    <property type="term" value="F:metal ion binding"/>
    <property type="evidence" value="ECO:0007669"/>
    <property type="project" value="UniProtKB-KW"/>
</dbReference>
<evidence type="ECO:0000256" key="3">
    <source>
        <dbReference type="PROSITE-ProRule" id="PRU00433"/>
    </source>
</evidence>
<dbReference type="Gene3D" id="3.40.50.720">
    <property type="entry name" value="NAD(P)-binding Rossmann-like Domain"/>
    <property type="match status" value="1"/>
</dbReference>
<name>A0A2P7B6X8_9HYPH</name>
<feature type="domain" description="Cytochrome c" evidence="4">
    <location>
        <begin position="169"/>
        <end position="356"/>
    </location>
</feature>
<protein>
    <recommendedName>
        <fullName evidence="4">Cytochrome c domain-containing protein</fullName>
    </recommendedName>
</protein>
<evidence type="ECO:0000259" key="4">
    <source>
        <dbReference type="PROSITE" id="PS51007"/>
    </source>
</evidence>
<dbReference type="Proteomes" id="UP000241764">
    <property type="component" value="Unassembled WGS sequence"/>
</dbReference>
<evidence type="ECO:0000313" key="6">
    <source>
        <dbReference type="Proteomes" id="UP000241764"/>
    </source>
</evidence>
<accession>A0A2P7B6X8</accession>
<dbReference type="GO" id="GO:0020037">
    <property type="term" value="F:heme binding"/>
    <property type="evidence" value="ECO:0007669"/>
    <property type="project" value="InterPro"/>
</dbReference>
<organism evidence="5 6">
    <name type="scientific">Phyllobacterium sophorae</name>
    <dbReference type="NCBI Taxonomy" id="1520277"/>
    <lineage>
        <taxon>Bacteria</taxon>
        <taxon>Pseudomonadati</taxon>
        <taxon>Pseudomonadota</taxon>
        <taxon>Alphaproteobacteria</taxon>
        <taxon>Hyphomicrobiales</taxon>
        <taxon>Phyllobacteriaceae</taxon>
        <taxon>Phyllobacterium</taxon>
    </lineage>
</organism>
<dbReference type="AlphaFoldDB" id="A0A2P7B6X8"/>
<keyword evidence="6" id="KW-1185">Reference proteome</keyword>